<dbReference type="InterPro" id="IPR013087">
    <property type="entry name" value="Znf_C2H2_type"/>
</dbReference>
<feature type="domain" description="C2H2-type" evidence="9">
    <location>
        <begin position="316"/>
        <end position="343"/>
    </location>
</feature>
<gene>
    <name evidence="10" type="ORF">PV06_07491</name>
</gene>
<name>A0A0D2DXM2_9EURO</name>
<evidence type="ECO:0000256" key="8">
    <source>
        <dbReference type="SAM" id="MobiDB-lite"/>
    </source>
</evidence>
<proteinExistence type="predicted"/>
<evidence type="ECO:0000256" key="5">
    <source>
        <dbReference type="ARBA" id="ARBA00022833"/>
    </source>
</evidence>
<evidence type="ECO:0000256" key="1">
    <source>
        <dbReference type="ARBA" id="ARBA00004123"/>
    </source>
</evidence>
<dbReference type="InterPro" id="IPR036236">
    <property type="entry name" value="Znf_C2H2_sf"/>
</dbReference>
<dbReference type="PANTHER" id="PTHR16515:SF49">
    <property type="entry name" value="GASTRULA ZINC FINGER PROTEIN XLCGF49.1-LIKE-RELATED"/>
    <property type="match status" value="1"/>
</dbReference>
<dbReference type="SMART" id="SM00355">
    <property type="entry name" value="ZnF_C2H2"/>
    <property type="match status" value="5"/>
</dbReference>
<keyword evidence="6" id="KW-0539">Nucleus</keyword>
<sequence length="486" mass="54486">MTLMLADISTECLTPSIPNPSTPSAIMSLINDNDEPVDLRKSSICQSGHRHYLHPSSLDRNISPPSQYSESYGFDDRLPVQRVDHTYEWQSHLHPWPFPTLDTAIMPFTTTITSPPEPCSWNNPENFAPFTSAGTAEGTDMDGDSYMWQQGGFGGPQSHQSAPAISQSLLWISHMQQQGTTTTAQYRIMDSGCFTDLTSDISSLNDGTCNNSMSSSSVPYGIEFECCDTVVPTSHSEPGSCMTSNFETLTYAVLAGTEQNVLNETATTASMLPSEPGPSTTTTTDPFPRMSEQQAGIVVEVETPENKSRLRPRHPASCFICNTQFDRPSDLRQHMYEHDGQHECTVCGKRYHEKYQLSNHEKSHAGPHSCTQCDKIFEKRSSLRSHLTTHDGHPKLLACPVSGCGKQYRRGGCLNRHVKSNHQHGEDYRCSHCAKSFRRSDLRDRHEKVYCPRLRTKMSKRSYGHFNLHNNHGQTNHDFFEGLTRD</sequence>
<dbReference type="VEuPathDB" id="FungiDB:PV06_07491"/>
<evidence type="ECO:0000313" key="11">
    <source>
        <dbReference type="Proteomes" id="UP000053342"/>
    </source>
</evidence>
<accession>A0A0D2DXM2</accession>
<feature type="domain" description="C2H2-type" evidence="9">
    <location>
        <begin position="368"/>
        <end position="395"/>
    </location>
</feature>
<feature type="domain" description="C2H2-type" evidence="9">
    <location>
        <begin position="397"/>
        <end position="427"/>
    </location>
</feature>
<dbReference type="Gene3D" id="3.30.160.60">
    <property type="entry name" value="Classic Zinc Finger"/>
    <property type="match status" value="3"/>
</dbReference>
<evidence type="ECO:0000256" key="3">
    <source>
        <dbReference type="ARBA" id="ARBA00022737"/>
    </source>
</evidence>
<dbReference type="FunFam" id="3.30.160.60:FF:000446">
    <property type="entry name" value="Zinc finger protein"/>
    <property type="match status" value="1"/>
</dbReference>
<protein>
    <recommendedName>
        <fullName evidence="9">C2H2-type domain-containing protein</fullName>
    </recommendedName>
</protein>
<feature type="region of interest" description="Disordered" evidence="8">
    <location>
        <begin position="269"/>
        <end position="288"/>
    </location>
</feature>
<evidence type="ECO:0000313" key="10">
    <source>
        <dbReference type="EMBL" id="KIW40279.1"/>
    </source>
</evidence>
<dbReference type="HOGENOM" id="CLU_561434_0_0_1"/>
<evidence type="ECO:0000256" key="7">
    <source>
        <dbReference type="PROSITE-ProRule" id="PRU00042"/>
    </source>
</evidence>
<dbReference type="GO" id="GO:0005634">
    <property type="term" value="C:nucleus"/>
    <property type="evidence" value="ECO:0007669"/>
    <property type="project" value="UniProtKB-SubCell"/>
</dbReference>
<feature type="domain" description="C2H2-type" evidence="9">
    <location>
        <begin position="342"/>
        <end position="369"/>
    </location>
</feature>
<keyword evidence="3" id="KW-0677">Repeat</keyword>
<feature type="domain" description="C2H2-type" evidence="9">
    <location>
        <begin position="428"/>
        <end position="450"/>
    </location>
</feature>
<evidence type="ECO:0000256" key="4">
    <source>
        <dbReference type="ARBA" id="ARBA00022771"/>
    </source>
</evidence>
<dbReference type="InterPro" id="IPR050331">
    <property type="entry name" value="Zinc_finger"/>
</dbReference>
<keyword evidence="2" id="KW-0479">Metal-binding</keyword>
<keyword evidence="5" id="KW-0862">Zinc</keyword>
<comment type="subcellular location">
    <subcellularLocation>
        <location evidence="1">Nucleus</location>
    </subcellularLocation>
</comment>
<dbReference type="GeneID" id="27359565"/>
<organism evidence="10 11">
    <name type="scientific">Exophiala oligosperma</name>
    <dbReference type="NCBI Taxonomy" id="215243"/>
    <lineage>
        <taxon>Eukaryota</taxon>
        <taxon>Fungi</taxon>
        <taxon>Dikarya</taxon>
        <taxon>Ascomycota</taxon>
        <taxon>Pezizomycotina</taxon>
        <taxon>Eurotiomycetes</taxon>
        <taxon>Chaetothyriomycetidae</taxon>
        <taxon>Chaetothyriales</taxon>
        <taxon>Herpotrichiellaceae</taxon>
        <taxon>Exophiala</taxon>
    </lineage>
</organism>
<dbReference type="GO" id="GO:0008270">
    <property type="term" value="F:zinc ion binding"/>
    <property type="evidence" value="ECO:0007669"/>
    <property type="project" value="UniProtKB-KW"/>
</dbReference>
<dbReference type="SUPFAM" id="SSF57667">
    <property type="entry name" value="beta-beta-alpha zinc fingers"/>
    <property type="match status" value="3"/>
</dbReference>
<dbReference type="PROSITE" id="PS00028">
    <property type="entry name" value="ZINC_FINGER_C2H2_1"/>
    <property type="match status" value="3"/>
</dbReference>
<dbReference type="Proteomes" id="UP000053342">
    <property type="component" value="Unassembled WGS sequence"/>
</dbReference>
<evidence type="ECO:0000256" key="6">
    <source>
        <dbReference type="ARBA" id="ARBA00023242"/>
    </source>
</evidence>
<dbReference type="STRING" id="215243.A0A0D2DXM2"/>
<dbReference type="Pfam" id="PF00096">
    <property type="entry name" value="zf-C2H2"/>
    <property type="match status" value="2"/>
</dbReference>
<evidence type="ECO:0000256" key="2">
    <source>
        <dbReference type="ARBA" id="ARBA00022723"/>
    </source>
</evidence>
<keyword evidence="11" id="KW-1185">Reference proteome</keyword>
<dbReference type="PANTHER" id="PTHR16515">
    <property type="entry name" value="PR DOMAIN ZINC FINGER PROTEIN"/>
    <property type="match status" value="1"/>
</dbReference>
<dbReference type="RefSeq" id="XP_016260495.1">
    <property type="nucleotide sequence ID" value="XM_016408741.1"/>
</dbReference>
<dbReference type="EMBL" id="KN847338">
    <property type="protein sequence ID" value="KIW40279.1"/>
    <property type="molecule type" value="Genomic_DNA"/>
</dbReference>
<keyword evidence="4 7" id="KW-0863">Zinc-finger</keyword>
<reference evidence="10 11" key="1">
    <citation type="submission" date="2015-01" db="EMBL/GenBank/DDBJ databases">
        <title>The Genome Sequence of Exophiala oligosperma CBS72588.</title>
        <authorList>
            <consortium name="The Broad Institute Genomics Platform"/>
            <person name="Cuomo C."/>
            <person name="de Hoog S."/>
            <person name="Gorbushina A."/>
            <person name="Stielow B."/>
            <person name="Teixiera M."/>
            <person name="Abouelleil A."/>
            <person name="Chapman S.B."/>
            <person name="Priest M."/>
            <person name="Young S.K."/>
            <person name="Wortman J."/>
            <person name="Nusbaum C."/>
            <person name="Birren B."/>
        </authorList>
    </citation>
    <scope>NUCLEOTIDE SEQUENCE [LARGE SCALE GENOMIC DNA]</scope>
    <source>
        <strain evidence="10 11">CBS 72588</strain>
    </source>
</reference>
<dbReference type="AlphaFoldDB" id="A0A0D2DXM2"/>
<dbReference type="PROSITE" id="PS50157">
    <property type="entry name" value="ZINC_FINGER_C2H2_2"/>
    <property type="match status" value="5"/>
</dbReference>
<dbReference type="GO" id="GO:0010468">
    <property type="term" value="P:regulation of gene expression"/>
    <property type="evidence" value="ECO:0007669"/>
    <property type="project" value="TreeGrafter"/>
</dbReference>
<dbReference type="OrthoDB" id="10261408at2759"/>
<evidence type="ECO:0000259" key="9">
    <source>
        <dbReference type="PROSITE" id="PS50157"/>
    </source>
</evidence>